<reference evidence="1" key="1">
    <citation type="submission" date="2021-08" db="EMBL/GenBank/DDBJ databases">
        <title>Global Aspergillus fumigatus from environmental and clinical sources.</title>
        <authorList>
            <person name="Barber A."/>
            <person name="Sae-Ong T."/>
        </authorList>
    </citation>
    <scope>NUCLEOTIDE SEQUENCE</scope>
    <source>
        <strain evidence="1">NRZ-2016-071</strain>
    </source>
</reference>
<dbReference type="EMBL" id="JAIBSC010000159">
    <property type="protein sequence ID" value="KAH1894236.1"/>
    <property type="molecule type" value="Genomic_DNA"/>
</dbReference>
<organism evidence="1 2">
    <name type="scientific">Aspergillus fumigatus</name>
    <name type="common">Neosartorya fumigata</name>
    <dbReference type="NCBI Taxonomy" id="746128"/>
    <lineage>
        <taxon>Eukaryota</taxon>
        <taxon>Fungi</taxon>
        <taxon>Dikarya</taxon>
        <taxon>Ascomycota</taxon>
        <taxon>Pezizomycotina</taxon>
        <taxon>Eurotiomycetes</taxon>
        <taxon>Eurotiomycetidae</taxon>
        <taxon>Eurotiales</taxon>
        <taxon>Aspergillaceae</taxon>
        <taxon>Aspergillus</taxon>
        <taxon>Aspergillus subgen. Fumigati</taxon>
    </lineage>
</organism>
<gene>
    <name evidence="1" type="ORF">KXV57_002356</name>
</gene>
<proteinExistence type="predicted"/>
<dbReference type="AlphaFoldDB" id="A0A9P8NB72"/>
<dbReference type="SUPFAM" id="SSF54695">
    <property type="entry name" value="POZ domain"/>
    <property type="match status" value="1"/>
</dbReference>
<evidence type="ECO:0000313" key="1">
    <source>
        <dbReference type="EMBL" id="KAH1894236.1"/>
    </source>
</evidence>
<dbReference type="Gene3D" id="3.30.710.10">
    <property type="entry name" value="Potassium Channel Kv1.1, Chain A"/>
    <property type="match status" value="1"/>
</dbReference>
<protein>
    <recommendedName>
        <fullName evidence="3">BTB domain-containing protein</fullName>
    </recommendedName>
</protein>
<dbReference type="Proteomes" id="UP000813423">
    <property type="component" value="Unassembled WGS sequence"/>
</dbReference>
<sequence>MSKGCFELMKIANRRKRWGALGPRDGTDAVLIVGDVRIPVHSMVLGTQTTFFRGKAGDIDVNGCSIHIIWRTLELIYCGDYTEQPCPKTNIPDICDDLNRHAAVCQLAELWGLPQGLREIAYQKYKAIAQDTCRSKDFAPSAENVTSQPFSM</sequence>
<accession>A0A9P8NB72</accession>
<comment type="caution">
    <text evidence="1">The sequence shown here is derived from an EMBL/GenBank/DDBJ whole genome shotgun (WGS) entry which is preliminary data.</text>
</comment>
<dbReference type="InterPro" id="IPR011333">
    <property type="entry name" value="SKP1/BTB/POZ_sf"/>
</dbReference>
<evidence type="ECO:0008006" key="3">
    <source>
        <dbReference type="Google" id="ProtNLM"/>
    </source>
</evidence>
<name>A0A9P8NB72_ASPFM</name>
<dbReference type="CDD" id="cd18186">
    <property type="entry name" value="BTB_POZ_ZBTB_KLHL-like"/>
    <property type="match status" value="1"/>
</dbReference>
<evidence type="ECO:0000313" key="2">
    <source>
        <dbReference type="Proteomes" id="UP000813423"/>
    </source>
</evidence>